<accession>A0A0C1FRF3</accession>
<name>A0A0C1FRF3_9FLAO</name>
<dbReference type="STRING" id="266749.SAMN05421876_101359"/>
<keyword evidence="3" id="KW-1185">Reference proteome</keyword>
<gene>
    <name evidence="2" type="ORF">OA86_00870</name>
</gene>
<dbReference type="InterPro" id="IPR025404">
    <property type="entry name" value="DUF4130"/>
</dbReference>
<evidence type="ECO:0000313" key="2">
    <source>
        <dbReference type="EMBL" id="KIA90479.1"/>
    </source>
</evidence>
<proteinExistence type="predicted"/>
<dbReference type="AlphaFoldDB" id="A0A0C1FRF3"/>
<dbReference type="InterPro" id="IPR023875">
    <property type="entry name" value="DNA_repair_put"/>
</dbReference>
<dbReference type="RefSeq" id="WP_039347391.1">
    <property type="nucleotide sequence ID" value="NZ_FOLA01000001.1"/>
</dbReference>
<dbReference type="OrthoDB" id="5290748at2"/>
<dbReference type="EMBL" id="JSYL01000001">
    <property type="protein sequence ID" value="KIA90479.1"/>
    <property type="molecule type" value="Genomic_DNA"/>
</dbReference>
<dbReference type="Pfam" id="PF13566">
    <property type="entry name" value="DUF4130"/>
    <property type="match status" value="1"/>
</dbReference>
<comment type="caution">
    <text evidence="2">The sequence shown here is derived from an EMBL/GenBank/DDBJ whole genome shotgun (WGS) entry which is preliminary data.</text>
</comment>
<protein>
    <submittedName>
        <fullName evidence="2">DNA metabolism protein</fullName>
    </submittedName>
</protein>
<dbReference type="Proteomes" id="UP000031473">
    <property type="component" value="Unassembled WGS sequence"/>
</dbReference>
<sequence>MTTVIYDGSFEGLMTAIFEVFEYKFLDAEIFSTENYTVENIFATVHEVQTQSEKSERVLKKLEDNIGKSAVSQLLMVYLSEDPQLENLIFSAVKYSLSRPKQNVLNDFANANMMQIAKVCKSVGREIHRMNAFVRFEKLQDDFYFAKVEPDFNVLPLIFKHFKARYQDQKWMIFDLKRHYGIFSDTENADFFYPDEINKSKFVNTQNLLHEEELKYQKLWQRYFVKTNIPERKNLKLHVQSLPKRYWKYLTEKY</sequence>
<organism evidence="2 3">
    <name type="scientific">Kaistella jeonii</name>
    <dbReference type="NCBI Taxonomy" id="266749"/>
    <lineage>
        <taxon>Bacteria</taxon>
        <taxon>Pseudomonadati</taxon>
        <taxon>Bacteroidota</taxon>
        <taxon>Flavobacteriia</taxon>
        <taxon>Flavobacteriales</taxon>
        <taxon>Weeksellaceae</taxon>
        <taxon>Chryseobacterium group</taxon>
        <taxon>Kaistella</taxon>
    </lineage>
</organism>
<evidence type="ECO:0000313" key="3">
    <source>
        <dbReference type="Proteomes" id="UP000031473"/>
    </source>
</evidence>
<reference evidence="2 3" key="1">
    <citation type="submission" date="2014-10" db="EMBL/GenBank/DDBJ databases">
        <title>Kaistella jeonii genome.</title>
        <authorList>
            <person name="Clayton J.T."/>
            <person name="Newman J.D."/>
        </authorList>
    </citation>
    <scope>NUCLEOTIDE SEQUENCE [LARGE SCALE GENOMIC DNA]</scope>
    <source>
        <strain evidence="2 3">DSM 17048</strain>
    </source>
</reference>
<feature type="domain" description="DUF4130" evidence="1">
    <location>
        <begin position="84"/>
        <end position="252"/>
    </location>
</feature>
<evidence type="ECO:0000259" key="1">
    <source>
        <dbReference type="Pfam" id="PF13566"/>
    </source>
</evidence>
<dbReference type="NCBIfam" id="TIGR03915">
    <property type="entry name" value="SAM_7_link_chp"/>
    <property type="match status" value="1"/>
</dbReference>